<feature type="compositionally biased region" description="Acidic residues" evidence="5">
    <location>
        <begin position="128"/>
        <end position="153"/>
    </location>
</feature>
<evidence type="ECO:0000313" key="7">
    <source>
        <dbReference type="EMBL" id="KAK3387130.1"/>
    </source>
</evidence>
<dbReference type="EMBL" id="JAULSW010000003">
    <property type="protein sequence ID" value="KAK3387130.1"/>
    <property type="molecule type" value="Genomic_DNA"/>
</dbReference>
<dbReference type="PANTHER" id="PTHR21328">
    <property type="entry name" value="POLY ADP-RIBOSE POLYMERASE FAMILY, MEMBER PARP"/>
    <property type="match status" value="1"/>
</dbReference>
<dbReference type="InterPro" id="IPR000608">
    <property type="entry name" value="UBC"/>
</dbReference>
<dbReference type="Proteomes" id="UP001285441">
    <property type="component" value="Unassembled WGS sequence"/>
</dbReference>
<keyword evidence="8" id="KW-1185">Reference proteome</keyword>
<keyword evidence="4" id="KW-0520">NAD</keyword>
<accession>A0AAE0U1H4</accession>
<dbReference type="InterPro" id="IPR016135">
    <property type="entry name" value="UBQ-conjugating_enzyme/RWD"/>
</dbReference>
<gene>
    <name evidence="7" type="ORF">B0H63DRAFT_150298</name>
</gene>
<dbReference type="FunFam" id="3.10.110.10:FF:000107">
    <property type="entry name" value="Ubiquitin conjugating enzyme, putative"/>
    <property type="match status" value="1"/>
</dbReference>
<name>A0AAE0U1H4_9PEZI</name>
<keyword evidence="3" id="KW-0548">Nucleotidyltransferase</keyword>
<dbReference type="Pfam" id="PF00179">
    <property type="entry name" value="UQ_con"/>
    <property type="match status" value="1"/>
</dbReference>
<dbReference type="SMART" id="SM00212">
    <property type="entry name" value="UBCc"/>
    <property type="match status" value="1"/>
</dbReference>
<dbReference type="InterPro" id="IPR051838">
    <property type="entry name" value="ARTD_PARP"/>
</dbReference>
<dbReference type="GO" id="GO:0016779">
    <property type="term" value="F:nucleotidyltransferase activity"/>
    <property type="evidence" value="ECO:0007669"/>
    <property type="project" value="UniProtKB-KW"/>
</dbReference>
<feature type="region of interest" description="Disordered" evidence="5">
    <location>
        <begin position="112"/>
        <end position="177"/>
    </location>
</feature>
<comment type="caution">
    <text evidence="7">The sequence shown here is derived from an EMBL/GenBank/DDBJ whole genome shotgun (WGS) entry which is preliminary data.</text>
</comment>
<dbReference type="Gene3D" id="3.10.110.10">
    <property type="entry name" value="Ubiquitin Conjugating Enzyme"/>
    <property type="match status" value="1"/>
</dbReference>
<feature type="domain" description="UBC core" evidence="6">
    <location>
        <begin position="1025"/>
        <end position="1197"/>
    </location>
</feature>
<evidence type="ECO:0000256" key="2">
    <source>
        <dbReference type="ARBA" id="ARBA00022679"/>
    </source>
</evidence>
<keyword evidence="1" id="KW-0328">Glycosyltransferase</keyword>
<evidence type="ECO:0000259" key="6">
    <source>
        <dbReference type="PROSITE" id="PS50127"/>
    </source>
</evidence>
<dbReference type="PROSITE" id="PS50127">
    <property type="entry name" value="UBC_2"/>
    <property type="match status" value="1"/>
</dbReference>
<dbReference type="GO" id="GO:0003950">
    <property type="term" value="F:NAD+ poly-ADP-ribosyltransferase activity"/>
    <property type="evidence" value="ECO:0007669"/>
    <property type="project" value="InterPro"/>
</dbReference>
<dbReference type="SUPFAM" id="SSF56399">
    <property type="entry name" value="ADP-ribosylation"/>
    <property type="match status" value="1"/>
</dbReference>
<evidence type="ECO:0000256" key="3">
    <source>
        <dbReference type="ARBA" id="ARBA00022695"/>
    </source>
</evidence>
<dbReference type="CDD" id="cd23802">
    <property type="entry name" value="UBCc_UBE2Q"/>
    <property type="match status" value="1"/>
</dbReference>
<organism evidence="7 8">
    <name type="scientific">Podospora didyma</name>
    <dbReference type="NCBI Taxonomy" id="330526"/>
    <lineage>
        <taxon>Eukaryota</taxon>
        <taxon>Fungi</taxon>
        <taxon>Dikarya</taxon>
        <taxon>Ascomycota</taxon>
        <taxon>Pezizomycotina</taxon>
        <taxon>Sordariomycetes</taxon>
        <taxon>Sordariomycetidae</taxon>
        <taxon>Sordariales</taxon>
        <taxon>Podosporaceae</taxon>
        <taxon>Podospora</taxon>
    </lineage>
</organism>
<reference evidence="7" key="1">
    <citation type="journal article" date="2023" name="Mol. Phylogenet. Evol.">
        <title>Genome-scale phylogeny and comparative genomics of the fungal order Sordariales.</title>
        <authorList>
            <person name="Hensen N."/>
            <person name="Bonometti L."/>
            <person name="Westerberg I."/>
            <person name="Brannstrom I.O."/>
            <person name="Guillou S."/>
            <person name="Cros-Aarteil S."/>
            <person name="Calhoun S."/>
            <person name="Haridas S."/>
            <person name="Kuo A."/>
            <person name="Mondo S."/>
            <person name="Pangilinan J."/>
            <person name="Riley R."/>
            <person name="LaButti K."/>
            <person name="Andreopoulos B."/>
            <person name="Lipzen A."/>
            <person name="Chen C."/>
            <person name="Yan M."/>
            <person name="Daum C."/>
            <person name="Ng V."/>
            <person name="Clum A."/>
            <person name="Steindorff A."/>
            <person name="Ohm R.A."/>
            <person name="Martin F."/>
            <person name="Silar P."/>
            <person name="Natvig D.O."/>
            <person name="Lalanne C."/>
            <person name="Gautier V."/>
            <person name="Ament-Velasquez S.L."/>
            <person name="Kruys A."/>
            <person name="Hutchinson M.I."/>
            <person name="Powell A.J."/>
            <person name="Barry K."/>
            <person name="Miller A.N."/>
            <person name="Grigoriev I.V."/>
            <person name="Debuchy R."/>
            <person name="Gladieux P."/>
            <person name="Hiltunen Thoren M."/>
            <person name="Johannesson H."/>
        </authorList>
    </citation>
    <scope>NUCLEOTIDE SEQUENCE</scope>
    <source>
        <strain evidence="7">CBS 232.78</strain>
    </source>
</reference>
<dbReference type="Gene3D" id="3.90.228.10">
    <property type="match status" value="1"/>
</dbReference>
<keyword evidence="2" id="KW-0808">Transferase</keyword>
<evidence type="ECO:0000256" key="1">
    <source>
        <dbReference type="ARBA" id="ARBA00022676"/>
    </source>
</evidence>
<dbReference type="AlphaFoldDB" id="A0AAE0U1H4"/>
<evidence type="ECO:0000313" key="8">
    <source>
        <dbReference type="Proteomes" id="UP001285441"/>
    </source>
</evidence>
<proteinExistence type="predicted"/>
<protein>
    <recommendedName>
        <fullName evidence="6">UBC core domain-containing protein</fullName>
    </recommendedName>
</protein>
<sequence length="1213" mass="134592">MSLRKFRADVSAAHQKAASGAIACIASIANGESDGEVVLTYRLRALGGDVRIQALAQDPSEYPDGNMFMLFNIDDNPSTLVENTIKAVQDYLFGMTVYEMATELSKHLQAAQNQAAGRTDGAEKVAENETDDGGDDDNDDDAGDDDDFDEYASDNEIFGLPSSAPRPSAYVASAHDRKQTLQRIKRDLRQVRQAGYRVGILNNLAHSGDQGIVCISIRISKLALSEEAMEAWDVKETDYIVLLIRFDGPYQPLERVIELAATHTRVSFRIGKCSSYKPSLNQALAAFAEVNRQDTSDATAAQSGDSNPDHDEFQKLFVSNSLDELLNTKFVSLLKYRELGSCSWENANELLLKNQGCTSETRSIVLSDQSDGAEDDDSTQEPHPILVFDHLTKSNPSDQRSFPLVAMQFAMRYFVRCTEFCLRCHRRLEKGFEALRPYVCSDPLCLFQYMAMGFGPSIEHEILTQPKVVDLLVNLCYAAIQPRRVVHHANNTWSEKLPIRTLPVGLRLEVPDLSTSGTPLHASLDRNNNKLFMVGEGKMDDRLLPNRWIAFRRHGQPENINHAIIVEIDNCKKSLGFEIIATSGINWVQGVSQDRTYDSLPTSTSTSLTSGTPIAGKFPTGDTEVFLYDTDFDSLLEREKGAAMRHILDTLPSIDNIRVYLVDHPHTSLRSMGHISPAAAALLQWIVSSNRSCIFQIDDDLERETSGRPPLGRRSRDHKHERIQGMDGWVQFRFAQGSPDKEIRFNRALQEVAARKKTITANPTIFAWHGSAIGNWHSIVRTGLDYTEILSGRAYGNGVYFSPQSSTSIGYAQVSCLGWPQSGLKIGACMSLNEIIYAPDEWVSVKPHFVVAQDDWHQCRYLFVKPERAADAFVPPAPVKSASAKTAGTGFHEHPDDFKIWNDAGQPLKIPLTAIPFRYVDPDANAQWIPTKRAAVRLEDDSGDEDPEDIKFLFSDDEGDAPTTPPHKKAHSRSSSVDVAAIAQDVAERPPTPASMEKSLTDFQPGALDLTKLPRLAPPSFANDFATKALGRELSKMQAVQAKTPLHELGWYMDFDQANNLFQWIVEFHSFDPSLPLAKDMKQMGITSIVLEVRFGKDYPMSPPFVRVIRPRFLPFMNGGGGHVTAGGAMCMELLTNSGWSPANSMESVLLQVRMALCNLEPKPARLESASSLQKGSNFHDYQVGEALEAYIRAARTHGWKVPEDLQTTALGV</sequence>
<dbReference type="InterPro" id="IPR012317">
    <property type="entry name" value="Poly(ADP-ribose)pol_cat_dom"/>
</dbReference>
<reference evidence="7" key="2">
    <citation type="submission" date="2023-06" db="EMBL/GenBank/DDBJ databases">
        <authorList>
            <consortium name="Lawrence Berkeley National Laboratory"/>
            <person name="Haridas S."/>
            <person name="Hensen N."/>
            <person name="Bonometti L."/>
            <person name="Westerberg I."/>
            <person name="Brannstrom I.O."/>
            <person name="Guillou S."/>
            <person name="Cros-Aarteil S."/>
            <person name="Calhoun S."/>
            <person name="Kuo A."/>
            <person name="Mondo S."/>
            <person name="Pangilinan J."/>
            <person name="Riley R."/>
            <person name="LaButti K."/>
            <person name="Andreopoulos B."/>
            <person name="Lipzen A."/>
            <person name="Chen C."/>
            <person name="Yanf M."/>
            <person name="Daum C."/>
            <person name="Ng V."/>
            <person name="Clum A."/>
            <person name="Steindorff A."/>
            <person name="Ohm R."/>
            <person name="Martin F."/>
            <person name="Silar P."/>
            <person name="Natvig D."/>
            <person name="Lalanne C."/>
            <person name="Gautier V."/>
            <person name="Ament-velasquez S.L."/>
            <person name="Kruys A."/>
            <person name="Hutchinson M.I."/>
            <person name="Powell A.J."/>
            <person name="Barry K."/>
            <person name="Miller A.N."/>
            <person name="Grigoriev I.V."/>
            <person name="Debuchy R."/>
            <person name="Gladieux P."/>
            <person name="Thoren M.H."/>
            <person name="Johannesson H."/>
        </authorList>
    </citation>
    <scope>NUCLEOTIDE SEQUENCE</scope>
    <source>
        <strain evidence="7">CBS 232.78</strain>
    </source>
</reference>
<feature type="region of interest" description="Disordered" evidence="5">
    <location>
        <begin position="937"/>
        <end position="976"/>
    </location>
</feature>
<evidence type="ECO:0000256" key="5">
    <source>
        <dbReference type="SAM" id="MobiDB-lite"/>
    </source>
</evidence>
<dbReference type="Pfam" id="PF00644">
    <property type="entry name" value="PARP"/>
    <property type="match status" value="1"/>
</dbReference>
<evidence type="ECO:0000256" key="4">
    <source>
        <dbReference type="ARBA" id="ARBA00023027"/>
    </source>
</evidence>
<dbReference type="SUPFAM" id="SSF54495">
    <property type="entry name" value="UBC-like"/>
    <property type="match status" value="1"/>
</dbReference>